<organism evidence="4 5">
    <name type="scientific">Kribbella steppae</name>
    <dbReference type="NCBI Taxonomy" id="2512223"/>
    <lineage>
        <taxon>Bacteria</taxon>
        <taxon>Bacillati</taxon>
        <taxon>Actinomycetota</taxon>
        <taxon>Actinomycetes</taxon>
        <taxon>Propionibacteriales</taxon>
        <taxon>Kribbellaceae</taxon>
        <taxon>Kribbella</taxon>
    </lineage>
</organism>
<dbReference type="PRINTS" id="PR00081">
    <property type="entry name" value="GDHRDH"/>
</dbReference>
<name>A0A4R2HCM8_9ACTN</name>
<dbReference type="Pfam" id="PF00106">
    <property type="entry name" value="adh_short"/>
    <property type="match status" value="1"/>
</dbReference>
<dbReference type="RefSeq" id="WP_132210821.1">
    <property type="nucleotide sequence ID" value="NZ_SLWN01000007.1"/>
</dbReference>
<keyword evidence="2" id="KW-0560">Oxidoreductase</keyword>
<accession>A0A4R2HCM8</accession>
<dbReference type="InterPro" id="IPR036291">
    <property type="entry name" value="NAD(P)-bd_dom_sf"/>
</dbReference>
<proteinExistence type="inferred from homology"/>
<evidence type="ECO:0000256" key="2">
    <source>
        <dbReference type="ARBA" id="ARBA00023002"/>
    </source>
</evidence>
<dbReference type="Gene3D" id="3.40.50.720">
    <property type="entry name" value="NAD(P)-binding Rossmann-like Domain"/>
    <property type="match status" value="1"/>
</dbReference>
<evidence type="ECO:0000313" key="4">
    <source>
        <dbReference type="EMBL" id="TCO26141.1"/>
    </source>
</evidence>
<sequence length="243" mass="26050">MELSGRRIWVVGASSGIGAALARELADRGARVAVSARRVSALQDVAAGRMAVVPVDITDAEAVRQAADRVVEELGGLDIVVLSAGYWKQLKDFDAESFQRHLDVNLSGMAHCLDAVIPRLRAAGAGVIVGIASVAGYRGLPGAEAYGATKAAQINLLEALRVRLRPDGIHVVTVCPGFVDTEMTDSNTFPMPFIISAPRAAQEIANGIERRATRVAFPWQMSWLARLAKLVPDNLWTRLLSRS</sequence>
<dbReference type="Proteomes" id="UP000294508">
    <property type="component" value="Unassembled WGS sequence"/>
</dbReference>
<dbReference type="PANTHER" id="PTHR44196">
    <property type="entry name" value="DEHYDROGENASE/REDUCTASE SDR FAMILY MEMBER 7B"/>
    <property type="match status" value="1"/>
</dbReference>
<dbReference type="SUPFAM" id="SSF51735">
    <property type="entry name" value="NAD(P)-binding Rossmann-fold domains"/>
    <property type="match status" value="1"/>
</dbReference>
<comment type="similarity">
    <text evidence="1 3">Belongs to the short-chain dehydrogenases/reductases (SDR) family.</text>
</comment>
<gene>
    <name evidence="4" type="ORF">EV652_10732</name>
</gene>
<evidence type="ECO:0000256" key="1">
    <source>
        <dbReference type="ARBA" id="ARBA00006484"/>
    </source>
</evidence>
<evidence type="ECO:0000313" key="5">
    <source>
        <dbReference type="Proteomes" id="UP000294508"/>
    </source>
</evidence>
<reference evidence="4 5" key="1">
    <citation type="journal article" date="2015" name="Stand. Genomic Sci.">
        <title>Genomic Encyclopedia of Bacterial and Archaeal Type Strains, Phase III: the genomes of soil and plant-associated and newly described type strains.</title>
        <authorList>
            <person name="Whitman W.B."/>
            <person name="Woyke T."/>
            <person name="Klenk H.P."/>
            <person name="Zhou Y."/>
            <person name="Lilburn T.G."/>
            <person name="Beck B.J."/>
            <person name="De Vos P."/>
            <person name="Vandamme P."/>
            <person name="Eisen J.A."/>
            <person name="Garrity G."/>
            <person name="Hugenholtz P."/>
            <person name="Kyrpides N.C."/>
        </authorList>
    </citation>
    <scope>NUCLEOTIDE SEQUENCE [LARGE SCALE GENOMIC DNA]</scope>
    <source>
        <strain evidence="4 5">VKM Ac-2572</strain>
    </source>
</reference>
<dbReference type="OrthoDB" id="4690547at2"/>
<protein>
    <submittedName>
        <fullName evidence="4">Short-subunit dehydrogenase</fullName>
    </submittedName>
</protein>
<dbReference type="GO" id="GO:0016020">
    <property type="term" value="C:membrane"/>
    <property type="evidence" value="ECO:0007669"/>
    <property type="project" value="TreeGrafter"/>
</dbReference>
<dbReference type="GO" id="GO:0016491">
    <property type="term" value="F:oxidoreductase activity"/>
    <property type="evidence" value="ECO:0007669"/>
    <property type="project" value="UniProtKB-KW"/>
</dbReference>
<dbReference type="EMBL" id="SLWN01000007">
    <property type="protein sequence ID" value="TCO26141.1"/>
    <property type="molecule type" value="Genomic_DNA"/>
</dbReference>
<dbReference type="PANTHER" id="PTHR44196:SF1">
    <property type="entry name" value="DEHYDROGENASE_REDUCTASE SDR FAMILY MEMBER 7B"/>
    <property type="match status" value="1"/>
</dbReference>
<evidence type="ECO:0000256" key="3">
    <source>
        <dbReference type="RuleBase" id="RU000363"/>
    </source>
</evidence>
<keyword evidence="5" id="KW-1185">Reference proteome</keyword>
<dbReference type="InterPro" id="IPR002347">
    <property type="entry name" value="SDR_fam"/>
</dbReference>
<dbReference type="AlphaFoldDB" id="A0A4R2HCM8"/>
<dbReference type="PRINTS" id="PR00080">
    <property type="entry name" value="SDRFAMILY"/>
</dbReference>
<comment type="caution">
    <text evidence="4">The sequence shown here is derived from an EMBL/GenBank/DDBJ whole genome shotgun (WGS) entry which is preliminary data.</text>
</comment>